<accession>A0A6A7AWM5</accession>
<keyword evidence="2" id="KW-1185">Reference proteome</keyword>
<dbReference type="EMBL" id="MU006334">
    <property type="protein sequence ID" value="KAF2846555.1"/>
    <property type="molecule type" value="Genomic_DNA"/>
</dbReference>
<evidence type="ECO:0000313" key="1">
    <source>
        <dbReference type="EMBL" id="KAF2846555.1"/>
    </source>
</evidence>
<dbReference type="Proteomes" id="UP000799423">
    <property type="component" value="Unassembled WGS sequence"/>
</dbReference>
<proteinExistence type="predicted"/>
<protein>
    <submittedName>
        <fullName evidence="1">Uncharacterized protein</fullName>
    </submittedName>
</protein>
<gene>
    <name evidence="1" type="ORF">T440DRAFT_228103</name>
</gene>
<organism evidence="1 2">
    <name type="scientific">Plenodomus tracheiphilus IPT5</name>
    <dbReference type="NCBI Taxonomy" id="1408161"/>
    <lineage>
        <taxon>Eukaryota</taxon>
        <taxon>Fungi</taxon>
        <taxon>Dikarya</taxon>
        <taxon>Ascomycota</taxon>
        <taxon>Pezizomycotina</taxon>
        <taxon>Dothideomycetes</taxon>
        <taxon>Pleosporomycetidae</taxon>
        <taxon>Pleosporales</taxon>
        <taxon>Pleosporineae</taxon>
        <taxon>Leptosphaeriaceae</taxon>
        <taxon>Plenodomus</taxon>
    </lineage>
</organism>
<evidence type="ECO:0000313" key="2">
    <source>
        <dbReference type="Proteomes" id="UP000799423"/>
    </source>
</evidence>
<name>A0A6A7AWM5_9PLEO</name>
<reference evidence="1" key="1">
    <citation type="submission" date="2020-01" db="EMBL/GenBank/DDBJ databases">
        <authorList>
            <consortium name="DOE Joint Genome Institute"/>
            <person name="Haridas S."/>
            <person name="Albert R."/>
            <person name="Binder M."/>
            <person name="Bloem J."/>
            <person name="Labutti K."/>
            <person name="Salamov A."/>
            <person name="Andreopoulos B."/>
            <person name="Baker S.E."/>
            <person name="Barry K."/>
            <person name="Bills G."/>
            <person name="Bluhm B.H."/>
            <person name="Cannon C."/>
            <person name="Castanera R."/>
            <person name="Culley D.E."/>
            <person name="Daum C."/>
            <person name="Ezra D."/>
            <person name="Gonzalez J.B."/>
            <person name="Henrissat B."/>
            <person name="Kuo A."/>
            <person name="Liang C."/>
            <person name="Lipzen A."/>
            <person name="Lutzoni F."/>
            <person name="Magnuson J."/>
            <person name="Mondo S."/>
            <person name="Nolan M."/>
            <person name="Ohm R."/>
            <person name="Pangilinan J."/>
            <person name="Park H.-J."/>
            <person name="Ramirez L."/>
            <person name="Alfaro M."/>
            <person name="Sun H."/>
            <person name="Tritt A."/>
            <person name="Yoshinaga Y."/>
            <person name="Zwiers L.-H."/>
            <person name="Turgeon B.G."/>
            <person name="Goodwin S.B."/>
            <person name="Spatafora J.W."/>
            <person name="Crous P.W."/>
            <person name="Grigoriev I.V."/>
        </authorList>
    </citation>
    <scope>NUCLEOTIDE SEQUENCE</scope>
    <source>
        <strain evidence="1">IPT5</strain>
    </source>
</reference>
<dbReference type="AlphaFoldDB" id="A0A6A7AWM5"/>
<sequence>MRKASNATACEWVASPVVSTAQCQAWRRRPAKVHLVDCQCAQPWAWRGRLESKFSSDIQPCITPHLGTPWTASPRIAGGEAATQTMASRESTAALRQTAIHRFLHMRNRPARCSTFPLSHLESATHLWHRTSCCQGAPLDSTIPASLKLLSPASNAYMTLGVGICRESRHTALMGHDSGFYCACICPCVAELRVSRTLHLPITSQR</sequence>